<dbReference type="EMBL" id="KE343370">
    <property type="protein sequence ID" value="EXB26131.1"/>
    <property type="molecule type" value="Genomic_DNA"/>
</dbReference>
<feature type="region of interest" description="Disordered" evidence="1">
    <location>
        <begin position="244"/>
        <end position="287"/>
    </location>
</feature>
<evidence type="ECO:0000313" key="3">
    <source>
        <dbReference type="Proteomes" id="UP000030645"/>
    </source>
</evidence>
<organism evidence="2 3">
    <name type="scientific">Morus notabilis</name>
    <dbReference type="NCBI Taxonomy" id="981085"/>
    <lineage>
        <taxon>Eukaryota</taxon>
        <taxon>Viridiplantae</taxon>
        <taxon>Streptophyta</taxon>
        <taxon>Embryophyta</taxon>
        <taxon>Tracheophyta</taxon>
        <taxon>Spermatophyta</taxon>
        <taxon>Magnoliopsida</taxon>
        <taxon>eudicotyledons</taxon>
        <taxon>Gunneridae</taxon>
        <taxon>Pentapetalae</taxon>
        <taxon>rosids</taxon>
        <taxon>fabids</taxon>
        <taxon>Rosales</taxon>
        <taxon>Moraceae</taxon>
        <taxon>Moreae</taxon>
        <taxon>Morus</taxon>
    </lineage>
</organism>
<feature type="region of interest" description="Disordered" evidence="1">
    <location>
        <begin position="62"/>
        <end position="124"/>
    </location>
</feature>
<evidence type="ECO:0000256" key="1">
    <source>
        <dbReference type="SAM" id="MobiDB-lite"/>
    </source>
</evidence>
<dbReference type="Proteomes" id="UP000030645">
    <property type="component" value="Unassembled WGS sequence"/>
</dbReference>
<feature type="compositionally biased region" description="Polar residues" evidence="1">
    <location>
        <begin position="272"/>
        <end position="287"/>
    </location>
</feature>
<feature type="compositionally biased region" description="Basic and acidic residues" evidence="1">
    <location>
        <begin position="102"/>
        <end position="124"/>
    </location>
</feature>
<keyword evidence="3" id="KW-1185">Reference proteome</keyword>
<evidence type="ECO:0000313" key="2">
    <source>
        <dbReference type="EMBL" id="EXB26131.1"/>
    </source>
</evidence>
<dbReference type="eggNOG" id="ENOG502S42N">
    <property type="taxonomic scope" value="Eukaryota"/>
</dbReference>
<proteinExistence type="predicted"/>
<sequence length="287" mass="31712">MISQFGAHIYSVRPCPDSEQSTKIKRLQTPISLTHSKTPSLMLSPLWRILLVALSSEHHSSLKTFSRKQYRQPRVRSPSDGNERERKDKGHQYIITSNTCGSKEEEQKLEKDELSKNNNDKGGKVVDEEADQVGVGQGKLYSPAHALRIDNININMGVGGDMIRRNFGAIKERLLEKLSAAAVPADALDNARRMLESVLRDVTVAAHALSKDALHRIKTHLVDILPSLSPALTTKMVDDAEKEATAGAAEDDNNNNYNEEITEEASNDHQDSASTTPILLNKPSSKL</sequence>
<protein>
    <submittedName>
        <fullName evidence="2">Uncharacterized protein</fullName>
    </submittedName>
</protein>
<feature type="compositionally biased region" description="Basic and acidic residues" evidence="1">
    <location>
        <begin position="81"/>
        <end position="91"/>
    </location>
</feature>
<feature type="compositionally biased region" description="Basic residues" evidence="1">
    <location>
        <begin position="65"/>
        <end position="74"/>
    </location>
</feature>
<dbReference type="AlphaFoldDB" id="W9QXI6"/>
<gene>
    <name evidence="2" type="ORF">L484_010448</name>
</gene>
<reference evidence="3" key="1">
    <citation type="submission" date="2013-01" db="EMBL/GenBank/DDBJ databases">
        <title>Draft Genome Sequence of a Mulberry Tree, Morus notabilis C.K. Schneid.</title>
        <authorList>
            <person name="He N."/>
            <person name="Zhao S."/>
        </authorList>
    </citation>
    <scope>NUCLEOTIDE SEQUENCE</scope>
</reference>
<name>W9QXI6_9ROSA</name>
<accession>W9QXI6</accession>